<dbReference type="SMART" id="SM00710">
    <property type="entry name" value="PbH1"/>
    <property type="match status" value="22"/>
</dbReference>
<dbReference type="PANTHER" id="PTHR11319">
    <property type="entry name" value="G PROTEIN-COUPLED RECEPTOR-RELATED"/>
    <property type="match status" value="1"/>
</dbReference>
<dbReference type="Proteomes" id="UP001042704">
    <property type="component" value="Chromosome"/>
</dbReference>
<evidence type="ECO:0000313" key="12">
    <source>
        <dbReference type="Proteomes" id="UP001042704"/>
    </source>
</evidence>
<dbReference type="NCBIfam" id="TIGR01376">
    <property type="entry name" value="POMP_repeat"/>
    <property type="match status" value="1"/>
</dbReference>
<dbReference type="InterPro" id="IPR013783">
    <property type="entry name" value="Ig-like_fold"/>
</dbReference>
<feature type="domain" description="PKD" evidence="10">
    <location>
        <begin position="58"/>
        <end position="143"/>
    </location>
</feature>
<dbReference type="Pfam" id="PF18911">
    <property type="entry name" value="PKD_4"/>
    <property type="match status" value="2"/>
</dbReference>
<evidence type="ECO:0000256" key="5">
    <source>
        <dbReference type="ARBA" id="ARBA00022729"/>
    </source>
</evidence>
<evidence type="ECO:0000256" key="4">
    <source>
        <dbReference type="ARBA" id="ARBA00022525"/>
    </source>
</evidence>
<dbReference type="FunFam" id="2.60.40.10:FF:000270">
    <property type="entry name" value="Cell surface protein"/>
    <property type="match status" value="1"/>
</dbReference>
<evidence type="ECO:0000256" key="7">
    <source>
        <dbReference type="ARBA" id="ARBA00023237"/>
    </source>
</evidence>
<dbReference type="Pfam" id="PF05048">
    <property type="entry name" value="NosD"/>
    <property type="match status" value="3"/>
</dbReference>
<feature type="compositionally biased region" description="Low complexity" evidence="8">
    <location>
        <begin position="1878"/>
        <end position="1896"/>
    </location>
</feature>
<dbReference type="InterPro" id="IPR022409">
    <property type="entry name" value="PKD/Chitinase_dom"/>
</dbReference>
<keyword evidence="5" id="KW-0732">Signal</keyword>
<dbReference type="SUPFAM" id="SSF49299">
    <property type="entry name" value="PKD domain"/>
    <property type="match status" value="4"/>
</dbReference>
<dbReference type="InterPro" id="IPR006626">
    <property type="entry name" value="PbH1"/>
</dbReference>
<evidence type="ECO:0000256" key="8">
    <source>
        <dbReference type="SAM" id="MobiDB-lite"/>
    </source>
</evidence>
<proteinExistence type="predicted"/>
<dbReference type="InterPro" id="IPR026453">
    <property type="entry name" value="PGF_pre_PGF"/>
</dbReference>
<dbReference type="RefSeq" id="WP_265582359.1">
    <property type="nucleotide sequence ID" value="NZ_CP036172.1"/>
</dbReference>
<dbReference type="InterPro" id="IPR035986">
    <property type="entry name" value="PKD_dom_sf"/>
</dbReference>
<evidence type="ECO:0000256" key="2">
    <source>
        <dbReference type="ARBA" id="ARBA00004442"/>
    </source>
</evidence>
<dbReference type="Gene3D" id="2.160.20.10">
    <property type="entry name" value="Single-stranded right-handed beta-helix, Pectin lyase-like"/>
    <property type="match status" value="4"/>
</dbReference>
<feature type="region of interest" description="Disordered" evidence="8">
    <location>
        <begin position="1867"/>
        <end position="1901"/>
    </location>
</feature>
<evidence type="ECO:0000313" key="11">
    <source>
        <dbReference type="EMBL" id="QSZ66989.1"/>
    </source>
</evidence>
<dbReference type="Gene3D" id="2.60.40.10">
    <property type="entry name" value="Immunoglobulins"/>
    <property type="match status" value="4"/>
</dbReference>
<protein>
    <submittedName>
        <fullName evidence="11">PKD domain-containing protein</fullName>
    </submittedName>
</protein>
<sequence>MEKVPPIRRNIVFFGVLLAVLVCLVLPVTGGEEGAGLFETLAPPEPPANITNATTPALNLALAADPPTGPVPLTVRFSGAAAGLAVDLWTWTVDGVAAAGNESDFTHTFLEPGTHVVGLTAVNESASVTNTTAVDINVTAAPAPAAAPVVALADPPPGTHPRDWYVSPVPGTGNPHSYENITGLLAITDLGEGDTVHVWGAENHTYEGGITIDALNVTVQRWEGSPVQPLITNTSHTAPTFTVTADNATFLDLDISGNRLKYDNSRGAGIHAAGDPGTPLKCLTITDCTFAGNAVERNTTRGGAFYTEYVDDLQVEGTAFRGNFVAGGPGGGAYVWRCENATFTDTGFISNRAMAPYGGGAYFNESRNAAFTNVTFFDNYVWGSAGGARFEHCDAATFTDTVFIDNEVLASYGGADFEHCDALTLTNTSFLNNKAWSDGGGARFSGCANAILTNTTFTGNTATKWSGGGAIFGGCDNLTITSASFTDNSARHGGGANIGGCENATITSTAFTDNSALFGGGAYFGGCDAAAIVSSLFTNNTASQEGGGACFSECTDVMLTTTIFANNTAGQGGGAGFEECTAVMLTNCHLDNPTNIYASKSTAVLNTTRTPGTNIEGGPYLGGNLWLQDPEQNISEWCADADFDGICDQALTINNSHFGSEADGNRIFGIDHLPLVYGGTIPINATPSADGAFVFVDGTNTARTANNTFYLPVGDHLISVHKNGYLPGEKSVTIVPGENDPLTFDLTEITHPMNWYISPPGGIGNYTNISAIPGIGTGDIIHLWGVENYAYEGGIVIDAPNVTVQRWEGSPVQPLITNTSHTAPTFTVTADNATFRDLNISGNRLESGNGAGINAIGDPGTPLTGLTIIDCTFAGNAVEGDTTCGGAVSAEYVDDLLVKGTTFTGNSARGPGGGAYINMCENATLTSTAFTDNTAMEEGGGIYFSDSRNAVCINATLTTNHAGQGAGAYFENCDAATLTDTKFSGNTAWADGGGARFSSCDAATITNNTFLNNIAWRGGGAGFGGCTGVMLANCRFDNPTNIYAYGSTAVLNTTRTPGTNIGGGPYLGGNLWLRDPNQNISEWGTDADFDGICDQALTIQGLGTDHLPLVYGGTVPINATPSADGAFVFVDGTNTSRTANNTFYLPVGDHLISVQKEGCVPSVKSVTIIPGENDPLTFDLAEIIHPMNWYVSRFVGGGNFTSLLEITDLGEGDTVHIWGVEGHTYNGGFIIDKPNVTIRRWEGSPVRPLITNTSRTAPAFTVTADNATFCGLNISGNRLESGNGAGIHAAGATAENPLVRLTITDCTFAGNEVSWIHGSSPSYASGGALYAEYVDDLQVEGTVFTGNSALANSGGAYVHSCHNATVTTTSFTNNTAMWYGGGACFSLCDAATLTTTTFTNNTARLGGGGAYVHSCHNATITTTTFTNNTARLVGGGGAYIGLCENGVIANCRFDNPTNIHAYGSTAVLNTTRTPGTNIAGGPYLGGNLWLRDPNQNISEWGTDADFDGICDQNLTIDGLGTDHLPLMYDGDRGTALIRASALGGFVYVDGVNTTRTADFFATRATAVAAHTPPSGAFFLPAGTHTVEVVGATTYGRAVVEISAGTTERVTVEVGEVDVRGYAAPRQGSAPLNVSFDTGFTGPAPDRIVWTFGEGNESSPCYWPFHTYEKAGTYIATLTAGWGEGSDLVRLVRTVEIVVGMPDPGPGPGPEPVLYLSATEGNAPFTVGVNVGSAGTPERWRLDLGDGRAINGTTPAEINRSVTYDTPGTYLLTLTVSTGEATNATTRTVTVLAPPAADFNVSPVKGNAPLDVAFTDRSTGDISARSWDFGDGATSTDLNPAHRYEQAGTYTVRLTVSNAYGASTAEQTVIVSTPRSNEGRSTTSAGGRSTASSGSAGKIPAGGTASLTLPNSAIYEVRVTAGEEIPEVMITVGKTSRPGDVDAPAGSVYEYAEVTLYRTTDDAIEGAVFSFSVPKTWLDEHGLDPADVVLYRYHDGEWQPLSTEVVREDETSWHFSARSPGFSLFAIGGEPSAVETPVMTPAAPADTVETLTTPPAAAGPTPPNTPTPFPSMLLVVGGALALLLVAVVVRRMR</sequence>
<evidence type="ECO:0000256" key="3">
    <source>
        <dbReference type="ARBA" id="ARBA00004613"/>
    </source>
</evidence>
<feature type="domain" description="PKD" evidence="10">
    <location>
        <begin position="1709"/>
        <end position="1797"/>
    </location>
</feature>
<evidence type="ECO:0000259" key="10">
    <source>
        <dbReference type="PROSITE" id="PS50093"/>
    </source>
</evidence>
<keyword evidence="7" id="KW-0998">Cell outer membrane</keyword>
<accession>A0A8A3S552</accession>
<dbReference type="InterPro" id="IPR013229">
    <property type="entry name" value="PEGA"/>
</dbReference>
<dbReference type="Pfam" id="PF00801">
    <property type="entry name" value="PKD"/>
    <property type="match status" value="1"/>
</dbReference>
<reference evidence="11" key="2">
    <citation type="submission" date="2019-02" db="EMBL/GenBank/DDBJ databases">
        <authorList>
            <person name="Chen S.-C."/>
            <person name="Chien H.-H."/>
            <person name="Lai M.-C."/>
        </authorList>
    </citation>
    <scope>NUCLEOTIDE SEQUENCE</scope>
    <source>
        <strain evidence="11">N2F9704</strain>
    </source>
</reference>
<dbReference type="NCBIfam" id="TIGR04213">
    <property type="entry name" value="PGF_pre_PGF"/>
    <property type="match status" value="1"/>
</dbReference>
<dbReference type="PROSITE" id="PS50093">
    <property type="entry name" value="PKD"/>
    <property type="match status" value="4"/>
</dbReference>
<gene>
    <name evidence="11" type="ORF">RJ40_05515</name>
</gene>
<dbReference type="InterPro" id="IPR011050">
    <property type="entry name" value="Pectin_lyase_fold/virulence"/>
</dbReference>
<name>A0A8A3S552_9EURY</name>
<evidence type="ECO:0000256" key="6">
    <source>
        <dbReference type="ARBA" id="ARBA00023136"/>
    </source>
</evidence>
<dbReference type="InterPro" id="IPR003368">
    <property type="entry name" value="POMP_repeat"/>
</dbReference>
<feature type="domain" description="PKD" evidence="10">
    <location>
        <begin position="1794"/>
        <end position="1877"/>
    </location>
</feature>
<reference evidence="11" key="1">
    <citation type="journal article" date="2001" name="Int. J. Syst. Evol. Microbiol.">
        <title>Methanofollis aquaemaris sp. nov., a methanogen isolated from an aquaculture fish pond.</title>
        <authorList>
            <person name="Lai M.C."/>
            <person name="Chen S.C."/>
        </authorList>
    </citation>
    <scope>NUCLEOTIDE SEQUENCE</scope>
    <source>
        <strain evidence="11">N2F9704</strain>
    </source>
</reference>
<dbReference type="EMBL" id="CP036172">
    <property type="protein sequence ID" value="QSZ66989.1"/>
    <property type="molecule type" value="Genomic_DNA"/>
</dbReference>
<keyword evidence="4" id="KW-0964">Secreted</keyword>
<dbReference type="InterPro" id="IPR000601">
    <property type="entry name" value="PKD_dom"/>
</dbReference>
<dbReference type="InterPro" id="IPR007742">
    <property type="entry name" value="NosD_dom"/>
</dbReference>
<comment type="subcellular location">
    <subcellularLocation>
        <location evidence="1">Cell envelope</location>
    </subcellularLocation>
    <subcellularLocation>
        <location evidence="2">Cell outer membrane</location>
    </subcellularLocation>
    <subcellularLocation>
        <location evidence="3">Secreted</location>
    </subcellularLocation>
</comment>
<dbReference type="PANTHER" id="PTHR11319:SF35">
    <property type="entry name" value="OUTER MEMBRANE PROTEIN PMPC-RELATED"/>
    <property type="match status" value="1"/>
</dbReference>
<keyword evidence="9" id="KW-1133">Transmembrane helix</keyword>
<feature type="transmembrane region" description="Helical" evidence="9">
    <location>
        <begin position="2068"/>
        <end position="2088"/>
    </location>
</feature>
<dbReference type="InterPro" id="IPR012334">
    <property type="entry name" value="Pectin_lyas_fold"/>
</dbReference>
<dbReference type="GeneID" id="76423797"/>
<dbReference type="CDD" id="cd00146">
    <property type="entry name" value="PKD"/>
    <property type="match status" value="4"/>
</dbReference>
<keyword evidence="6 9" id="KW-0472">Membrane</keyword>
<dbReference type="SMART" id="SM00089">
    <property type="entry name" value="PKD"/>
    <property type="match status" value="4"/>
</dbReference>
<organism evidence="11 12">
    <name type="scientific">Methanofollis aquaemaris</name>
    <dbReference type="NCBI Taxonomy" id="126734"/>
    <lineage>
        <taxon>Archaea</taxon>
        <taxon>Methanobacteriati</taxon>
        <taxon>Methanobacteriota</taxon>
        <taxon>Stenosarchaea group</taxon>
        <taxon>Methanomicrobia</taxon>
        <taxon>Methanomicrobiales</taxon>
        <taxon>Methanomicrobiaceae</taxon>
        <taxon>Methanofollis</taxon>
    </lineage>
</organism>
<evidence type="ECO:0000256" key="9">
    <source>
        <dbReference type="SAM" id="Phobius"/>
    </source>
</evidence>
<keyword evidence="12" id="KW-1185">Reference proteome</keyword>
<feature type="domain" description="PKD" evidence="10">
    <location>
        <begin position="1622"/>
        <end position="1679"/>
    </location>
</feature>
<dbReference type="GO" id="GO:0005576">
    <property type="term" value="C:extracellular region"/>
    <property type="evidence" value="ECO:0007669"/>
    <property type="project" value="UniProtKB-SubCell"/>
</dbReference>
<evidence type="ECO:0000256" key="1">
    <source>
        <dbReference type="ARBA" id="ARBA00004196"/>
    </source>
</evidence>
<keyword evidence="9" id="KW-0812">Transmembrane</keyword>
<dbReference type="Pfam" id="PF08308">
    <property type="entry name" value="PEGA"/>
    <property type="match status" value="1"/>
</dbReference>
<dbReference type="SUPFAM" id="SSF51126">
    <property type="entry name" value="Pectin lyase-like"/>
    <property type="match status" value="4"/>
</dbReference>
<dbReference type="KEGG" id="maqe:RJ40_05515"/>